<keyword evidence="6" id="KW-0675">Receptor</keyword>
<comment type="similarity">
    <text evidence="1">Belongs to the GPN-loop GTPase family.</text>
</comment>
<dbReference type="GO" id="GO:0016787">
    <property type="term" value="F:hydrolase activity"/>
    <property type="evidence" value="ECO:0007669"/>
    <property type="project" value="UniProtKB-KW"/>
</dbReference>
<dbReference type="Pfam" id="PF03029">
    <property type="entry name" value="ATP_bind_1"/>
    <property type="match status" value="1"/>
</dbReference>
<dbReference type="InterPro" id="IPR052705">
    <property type="entry name" value="Gliding_Motility_GTPase"/>
</dbReference>
<protein>
    <submittedName>
        <fullName evidence="6">Signal recognition particle receptor subunit beta</fullName>
    </submittedName>
</protein>
<evidence type="ECO:0000256" key="2">
    <source>
        <dbReference type="ARBA" id="ARBA00022741"/>
    </source>
</evidence>
<evidence type="ECO:0000256" key="3">
    <source>
        <dbReference type="ARBA" id="ARBA00022801"/>
    </source>
</evidence>
<dbReference type="PANTHER" id="PTHR42708:SF1">
    <property type="entry name" value="GLIDING MOTILITY PROTEIN MGLA"/>
    <property type="match status" value="1"/>
</dbReference>
<dbReference type="InterPro" id="IPR004130">
    <property type="entry name" value="Gpn"/>
</dbReference>
<dbReference type="Gene3D" id="3.40.50.300">
    <property type="entry name" value="P-loop containing nucleotide triphosphate hydrolases"/>
    <property type="match status" value="1"/>
</dbReference>
<dbReference type="SUPFAM" id="SSF52540">
    <property type="entry name" value="P-loop containing nucleoside triphosphate hydrolases"/>
    <property type="match status" value="1"/>
</dbReference>
<accession>A0A927R776</accession>
<keyword evidence="2" id="KW-0547">Nucleotide-binding</keyword>
<reference evidence="6" key="1">
    <citation type="submission" date="2020-10" db="EMBL/GenBank/DDBJ databases">
        <title>Sequencing the genomes of 1000 actinobacteria strains.</title>
        <authorList>
            <person name="Klenk H.-P."/>
        </authorList>
    </citation>
    <scope>NUCLEOTIDE SEQUENCE</scope>
    <source>
        <strain evidence="6">DSM 46832</strain>
    </source>
</reference>
<evidence type="ECO:0000313" key="6">
    <source>
        <dbReference type="EMBL" id="MBE1487591.1"/>
    </source>
</evidence>
<feature type="region of interest" description="Disordered" evidence="5">
    <location>
        <begin position="197"/>
        <end position="217"/>
    </location>
</feature>
<evidence type="ECO:0000313" key="7">
    <source>
        <dbReference type="Proteomes" id="UP000649753"/>
    </source>
</evidence>
<evidence type="ECO:0000256" key="4">
    <source>
        <dbReference type="ARBA" id="ARBA00023134"/>
    </source>
</evidence>
<keyword evidence="7" id="KW-1185">Reference proteome</keyword>
<dbReference type="RefSeq" id="WP_192767408.1">
    <property type="nucleotide sequence ID" value="NZ_JADBEB010000001.1"/>
</dbReference>
<dbReference type="EMBL" id="JADBEB010000001">
    <property type="protein sequence ID" value="MBE1487591.1"/>
    <property type="molecule type" value="Genomic_DNA"/>
</dbReference>
<evidence type="ECO:0000256" key="1">
    <source>
        <dbReference type="ARBA" id="ARBA00005290"/>
    </source>
</evidence>
<comment type="caution">
    <text evidence="6">The sequence shown here is derived from an EMBL/GenBank/DDBJ whole genome shotgun (WGS) entry which is preliminary data.</text>
</comment>
<organism evidence="6 7">
    <name type="scientific">Plantactinospora soyae</name>
    <dbReference type="NCBI Taxonomy" id="1544732"/>
    <lineage>
        <taxon>Bacteria</taxon>
        <taxon>Bacillati</taxon>
        <taxon>Actinomycetota</taxon>
        <taxon>Actinomycetes</taxon>
        <taxon>Micromonosporales</taxon>
        <taxon>Micromonosporaceae</taxon>
        <taxon>Plantactinospora</taxon>
    </lineage>
</organism>
<evidence type="ECO:0000256" key="5">
    <source>
        <dbReference type="SAM" id="MobiDB-lite"/>
    </source>
</evidence>
<proteinExistence type="inferred from homology"/>
<dbReference type="GO" id="GO:0005525">
    <property type="term" value="F:GTP binding"/>
    <property type="evidence" value="ECO:0007669"/>
    <property type="project" value="UniProtKB-KW"/>
</dbReference>
<dbReference type="AlphaFoldDB" id="A0A927R776"/>
<gene>
    <name evidence="6" type="ORF">H4W31_003229</name>
</gene>
<dbReference type="Proteomes" id="UP000649753">
    <property type="component" value="Unassembled WGS sequence"/>
</dbReference>
<name>A0A927R776_9ACTN</name>
<dbReference type="InterPro" id="IPR027417">
    <property type="entry name" value="P-loop_NTPase"/>
</dbReference>
<dbReference type="CDD" id="cd00882">
    <property type="entry name" value="Ras_like_GTPase"/>
    <property type="match status" value="1"/>
</dbReference>
<dbReference type="PANTHER" id="PTHR42708">
    <property type="entry name" value="ATP/GTP-BINDING PROTEIN-RELATED"/>
    <property type="match status" value="1"/>
</dbReference>
<keyword evidence="4" id="KW-0342">GTP-binding</keyword>
<sequence length="217" mass="23573">MGYEHSDGRESGPLSDRLPTAVKILIAGGFGVGKTTLVGAVSETKPLRTEELLTEEGVAIDDLDGIETKTTTTVAMDFGRISINDDLVLYLFGTPGQDRFWFVWDELALGALGAVVLADTRRLADCFPSVDYFEKHGTPFIVAVNCFDGARQYQLDEVQQALSLDPDVPVLLCDARSRESGKKVLIAVLEHAMRSHRMEREAASSVTGQPSDPEGRG</sequence>
<keyword evidence="3" id="KW-0378">Hydrolase</keyword>